<dbReference type="GO" id="GO:0005737">
    <property type="term" value="C:cytoplasm"/>
    <property type="evidence" value="ECO:0007669"/>
    <property type="project" value="TreeGrafter"/>
</dbReference>
<comment type="caution">
    <text evidence="3">The sequence shown here is derived from an EMBL/GenBank/DDBJ whole genome shotgun (WGS) entry which is preliminary data.</text>
</comment>
<comment type="similarity">
    <text evidence="1">Belongs to the prefoldin subunit alpha family.</text>
</comment>
<dbReference type="GO" id="GO:0006457">
    <property type="term" value="P:protein folding"/>
    <property type="evidence" value="ECO:0007669"/>
    <property type="project" value="InterPro"/>
</dbReference>
<dbReference type="AlphaFoldDB" id="A0AAD5KNF0"/>
<keyword evidence="4" id="KW-1185">Reference proteome</keyword>
<organism evidence="3 4">
    <name type="scientific">Phascolomyces articulosus</name>
    <dbReference type="NCBI Taxonomy" id="60185"/>
    <lineage>
        <taxon>Eukaryota</taxon>
        <taxon>Fungi</taxon>
        <taxon>Fungi incertae sedis</taxon>
        <taxon>Mucoromycota</taxon>
        <taxon>Mucoromycotina</taxon>
        <taxon>Mucoromycetes</taxon>
        <taxon>Mucorales</taxon>
        <taxon>Lichtheimiaceae</taxon>
        <taxon>Phascolomyces</taxon>
    </lineage>
</organism>
<dbReference type="InterPro" id="IPR011599">
    <property type="entry name" value="PFD_alpha_archaea"/>
</dbReference>
<evidence type="ECO:0000256" key="1">
    <source>
        <dbReference type="ARBA" id="ARBA00010048"/>
    </source>
</evidence>
<keyword evidence="2" id="KW-0143">Chaperone</keyword>
<dbReference type="GO" id="GO:0016272">
    <property type="term" value="C:prefoldin complex"/>
    <property type="evidence" value="ECO:0007669"/>
    <property type="project" value="InterPro"/>
</dbReference>
<dbReference type="PANTHER" id="PTHR12674:SF2">
    <property type="entry name" value="PREFOLDIN SUBUNIT 5"/>
    <property type="match status" value="1"/>
</dbReference>
<dbReference type="InterPro" id="IPR004127">
    <property type="entry name" value="Prefoldin_subunit_alpha"/>
</dbReference>
<dbReference type="GO" id="GO:1990114">
    <property type="term" value="P:RNA polymerase II core complex assembly"/>
    <property type="evidence" value="ECO:0007669"/>
    <property type="project" value="TreeGrafter"/>
</dbReference>
<dbReference type="Gene3D" id="1.10.287.370">
    <property type="match status" value="1"/>
</dbReference>
<gene>
    <name evidence="3" type="ORF">BDA99DRAFT_494412</name>
</gene>
<name>A0AAD5KNF0_9FUNG</name>
<dbReference type="SUPFAM" id="SSF46579">
    <property type="entry name" value="Prefoldin"/>
    <property type="match status" value="1"/>
</dbReference>
<dbReference type="GO" id="GO:0051082">
    <property type="term" value="F:unfolded protein binding"/>
    <property type="evidence" value="ECO:0007669"/>
    <property type="project" value="InterPro"/>
</dbReference>
<dbReference type="GO" id="GO:1990113">
    <property type="term" value="P:RNA polymerase I assembly"/>
    <property type="evidence" value="ECO:0007669"/>
    <property type="project" value="TreeGrafter"/>
</dbReference>
<dbReference type="Proteomes" id="UP001209540">
    <property type="component" value="Unassembled WGS sequence"/>
</dbReference>
<protein>
    <submittedName>
        <fullName evidence="3">Prefoldin subunit-domain-containing protein</fullName>
    </submittedName>
</protein>
<dbReference type="Pfam" id="PF02996">
    <property type="entry name" value="Prefoldin"/>
    <property type="match status" value="1"/>
</dbReference>
<proteinExistence type="inferred from homology"/>
<accession>A0AAD5KNF0</accession>
<reference evidence="3" key="2">
    <citation type="submission" date="2023-02" db="EMBL/GenBank/DDBJ databases">
        <authorList>
            <consortium name="DOE Joint Genome Institute"/>
            <person name="Mondo S.J."/>
            <person name="Chang Y."/>
            <person name="Wang Y."/>
            <person name="Ahrendt S."/>
            <person name="Andreopoulos W."/>
            <person name="Barry K."/>
            <person name="Beard J."/>
            <person name="Benny G.L."/>
            <person name="Blankenship S."/>
            <person name="Bonito G."/>
            <person name="Cuomo C."/>
            <person name="Desiro A."/>
            <person name="Gervers K.A."/>
            <person name="Hundley H."/>
            <person name="Kuo A."/>
            <person name="LaButti K."/>
            <person name="Lang B.F."/>
            <person name="Lipzen A."/>
            <person name="O'Donnell K."/>
            <person name="Pangilinan J."/>
            <person name="Reynolds N."/>
            <person name="Sandor L."/>
            <person name="Smith M.W."/>
            <person name="Tsang A."/>
            <person name="Grigoriev I.V."/>
            <person name="Stajich J.E."/>
            <person name="Spatafora J.W."/>
        </authorList>
    </citation>
    <scope>NUCLEOTIDE SEQUENCE</scope>
    <source>
        <strain evidence="3">RSA 2281</strain>
    </source>
</reference>
<sequence length="184" mass="20371">MSEKSISATIAKINQLDGILTLFLHPKMSSQQQQQQTVNLTDLDLPSLQQVKVQLEEELSHLTQSYGKLKGAQARFADCADSVESIKGEKADDKTILVPLTSSLYVPGKLSNVEKVIVDIGTGYYVEKTLDGAEKFYQGKAEYVKQNLEKLQETINGKQSSLRAIVNVMQEKIQQQQQQAAAAK</sequence>
<dbReference type="FunFam" id="1.10.287.370:FF:000004">
    <property type="entry name" value="Probable prefoldin subunit 5"/>
    <property type="match status" value="1"/>
</dbReference>
<dbReference type="InterPro" id="IPR009053">
    <property type="entry name" value="Prefoldin"/>
</dbReference>
<dbReference type="NCBIfam" id="TIGR00293">
    <property type="entry name" value="prefoldin subunit alpha"/>
    <property type="match status" value="1"/>
</dbReference>
<evidence type="ECO:0000256" key="2">
    <source>
        <dbReference type="ARBA" id="ARBA00023186"/>
    </source>
</evidence>
<evidence type="ECO:0000313" key="3">
    <source>
        <dbReference type="EMBL" id="KAI9276912.1"/>
    </source>
</evidence>
<dbReference type="GO" id="GO:1990115">
    <property type="term" value="P:RNA polymerase III assembly"/>
    <property type="evidence" value="ECO:0007669"/>
    <property type="project" value="TreeGrafter"/>
</dbReference>
<evidence type="ECO:0000313" key="4">
    <source>
        <dbReference type="Proteomes" id="UP001209540"/>
    </source>
</evidence>
<dbReference type="PANTHER" id="PTHR12674">
    <property type="entry name" value="PREFOLDIN SUBUNIT 5"/>
    <property type="match status" value="1"/>
</dbReference>
<dbReference type="EMBL" id="JAIXMP010000002">
    <property type="protein sequence ID" value="KAI9276912.1"/>
    <property type="molecule type" value="Genomic_DNA"/>
</dbReference>
<dbReference type="CDD" id="cd23157">
    <property type="entry name" value="Prefoldin_5"/>
    <property type="match status" value="1"/>
</dbReference>
<reference evidence="3" key="1">
    <citation type="journal article" date="2022" name="IScience">
        <title>Evolution of zygomycete secretomes and the origins of terrestrial fungal ecologies.</title>
        <authorList>
            <person name="Chang Y."/>
            <person name="Wang Y."/>
            <person name="Mondo S."/>
            <person name="Ahrendt S."/>
            <person name="Andreopoulos W."/>
            <person name="Barry K."/>
            <person name="Beard J."/>
            <person name="Benny G.L."/>
            <person name="Blankenship S."/>
            <person name="Bonito G."/>
            <person name="Cuomo C."/>
            <person name="Desiro A."/>
            <person name="Gervers K.A."/>
            <person name="Hundley H."/>
            <person name="Kuo A."/>
            <person name="LaButti K."/>
            <person name="Lang B.F."/>
            <person name="Lipzen A."/>
            <person name="O'Donnell K."/>
            <person name="Pangilinan J."/>
            <person name="Reynolds N."/>
            <person name="Sandor L."/>
            <person name="Smith M.E."/>
            <person name="Tsang A."/>
            <person name="Grigoriev I.V."/>
            <person name="Stajich J.E."/>
            <person name="Spatafora J.W."/>
        </authorList>
    </citation>
    <scope>NUCLEOTIDE SEQUENCE</scope>
    <source>
        <strain evidence="3">RSA 2281</strain>
    </source>
</reference>